<proteinExistence type="predicted"/>
<dbReference type="AlphaFoldDB" id="A0A431UT08"/>
<name>A0A431UT08_9BACI</name>
<sequence length="86" mass="10276">MYEVNFVEVRLFYRTQRDLATALNKIVDAYWQEEIREDELIEGIKSMYEHNQEKLIKNNEFTKVIQQQSGKRRLAVVGKILEKEIG</sequence>
<dbReference type="EMBL" id="RXNR01000017">
    <property type="protein sequence ID" value="RTQ93675.1"/>
    <property type="molecule type" value="Genomic_DNA"/>
</dbReference>
<gene>
    <name evidence="1" type="ORF">EKG35_07925</name>
</gene>
<comment type="caution">
    <text evidence="1">The sequence shown here is derived from an EMBL/GenBank/DDBJ whole genome shotgun (WGS) entry which is preliminary data.</text>
</comment>
<keyword evidence="2" id="KW-1185">Reference proteome</keyword>
<dbReference type="InterPro" id="IPR030902">
    <property type="entry name" value="CLB_0814_fam"/>
</dbReference>
<accession>A0A431UT08</accession>
<dbReference type="Proteomes" id="UP000276349">
    <property type="component" value="Unassembled WGS sequence"/>
</dbReference>
<protein>
    <submittedName>
        <fullName evidence="1">TIGR04540 family protein</fullName>
    </submittedName>
</protein>
<evidence type="ECO:0000313" key="2">
    <source>
        <dbReference type="Proteomes" id="UP000276349"/>
    </source>
</evidence>
<dbReference type="OrthoDB" id="2456252at2"/>
<evidence type="ECO:0000313" key="1">
    <source>
        <dbReference type="EMBL" id="RTQ93675.1"/>
    </source>
</evidence>
<organism evidence="1 2">
    <name type="scientific">Lysinibacillus telephonicus</name>
    <dbReference type="NCBI Taxonomy" id="1714840"/>
    <lineage>
        <taxon>Bacteria</taxon>
        <taxon>Bacillati</taxon>
        <taxon>Bacillota</taxon>
        <taxon>Bacilli</taxon>
        <taxon>Bacillales</taxon>
        <taxon>Bacillaceae</taxon>
        <taxon>Lysinibacillus</taxon>
    </lineage>
</organism>
<dbReference type="NCBIfam" id="TIGR04540">
    <property type="entry name" value="CLB_0814_fam"/>
    <property type="match status" value="1"/>
</dbReference>
<reference evidence="1 2" key="1">
    <citation type="submission" date="2018-12" db="EMBL/GenBank/DDBJ databases">
        <authorList>
            <person name="Yu L."/>
        </authorList>
    </citation>
    <scope>NUCLEOTIDE SEQUENCE [LARGE SCALE GENOMIC DNA]</scope>
    <source>
        <strain evidence="1 2">S5H2222</strain>
    </source>
</reference>